<dbReference type="Gene3D" id="1.20.1250.20">
    <property type="entry name" value="MFS general substrate transporter like domains"/>
    <property type="match status" value="2"/>
</dbReference>
<reference evidence="3" key="1">
    <citation type="submission" date="2023-01" db="EMBL/GenBank/DDBJ databases">
        <title>Key to firefly adult light organ development and bioluminescence: homeobox transcription factors regulate luciferase expression and transportation to peroxisome.</title>
        <authorList>
            <person name="Fu X."/>
        </authorList>
    </citation>
    <scope>NUCLEOTIDE SEQUENCE [LARGE SCALE GENOMIC DNA]</scope>
</reference>
<feature type="transmembrane region" description="Helical" evidence="1">
    <location>
        <begin position="96"/>
        <end position="116"/>
    </location>
</feature>
<accession>A0AAN7SS84</accession>
<dbReference type="SUPFAM" id="SSF103473">
    <property type="entry name" value="MFS general substrate transporter"/>
    <property type="match status" value="1"/>
</dbReference>
<keyword evidence="1" id="KW-1133">Transmembrane helix</keyword>
<sequence>MEIEDILVILLEDHYVTKWSIHRRRKRIHPKANENNDNLSSDESSDDAEIVVPPDGGWGWVIVLASFLSNMVVDGIVYAFGMFLEEIALEFNESTAYVSLVGSLLSGFYLMVGPFTSALANRYGFRLVAILGSILSASAFGLSYFSTSVLYLCLIYGVLGGIGFGLIYVPAVIAVGFYFERLRALATGIGVCGSGIGTFVFAPVCAALVKAIGWRKSVAVQGLMILSCIAFAWTYKPVKPTKLKNLKNKDDSLEKPELVMDSSKLNPTTRLKMEKALANMKADSTNSLNENNATIPRMLGVSNNAAYPTAAQVWKSDYHKVYHTVHVPHHHRIAQVYNKEKRPGIPFMNVQDEKAKDVKNENTTPLLDQEDGLKPVIMTSRRHTIGERRTKALGDENAKKKSLVGVEINRPMYRDDIFFNASLTRLPQYTSQSSLAYKLSVTRPPTQHEIEEEVNKECRFCPESIRRPLATMLDISLLKSVSFLVLAISGLLTMLGFFVPFVYLKDRAVLGGIDRSKAVWLISTIGIANTIGRVLSGMFSSLPKVNVILVNNIALTIGGISTILSGVSMSEEYQFTYAVVFGLSMSCFVSLRPIMVVELVGLDRLTNAFGLILLFQGVAACVGSPMAGEFFNATGSYTASFYLSGSLILASAVLCYPLNIINRWEKNKLELAFEYLYSEEIEADILALPLGVDELTDEYNINDDDLDVPVVSDVDYDNHVPLSVFARQEPSTLHLNELSGF</sequence>
<gene>
    <name evidence="2" type="ORF">RN001_006339</name>
</gene>
<feature type="transmembrane region" description="Helical" evidence="1">
    <location>
        <begin position="639"/>
        <end position="658"/>
    </location>
</feature>
<proteinExistence type="predicted"/>
<feature type="transmembrane region" description="Helical" evidence="1">
    <location>
        <begin position="481"/>
        <end position="503"/>
    </location>
</feature>
<keyword evidence="1" id="KW-0472">Membrane</keyword>
<dbReference type="EMBL" id="JARPUR010000002">
    <property type="protein sequence ID" value="KAK4883020.1"/>
    <property type="molecule type" value="Genomic_DNA"/>
</dbReference>
<dbReference type="InterPro" id="IPR050327">
    <property type="entry name" value="Proton-linked_MCT"/>
</dbReference>
<name>A0AAN7SS84_9COLE</name>
<feature type="transmembrane region" description="Helical" evidence="1">
    <location>
        <begin position="518"/>
        <end position="535"/>
    </location>
</feature>
<feature type="transmembrane region" description="Helical" evidence="1">
    <location>
        <begin position="575"/>
        <end position="596"/>
    </location>
</feature>
<organism evidence="2 3">
    <name type="scientific">Aquatica leii</name>
    <dbReference type="NCBI Taxonomy" id="1421715"/>
    <lineage>
        <taxon>Eukaryota</taxon>
        <taxon>Metazoa</taxon>
        <taxon>Ecdysozoa</taxon>
        <taxon>Arthropoda</taxon>
        <taxon>Hexapoda</taxon>
        <taxon>Insecta</taxon>
        <taxon>Pterygota</taxon>
        <taxon>Neoptera</taxon>
        <taxon>Endopterygota</taxon>
        <taxon>Coleoptera</taxon>
        <taxon>Polyphaga</taxon>
        <taxon>Elateriformia</taxon>
        <taxon>Elateroidea</taxon>
        <taxon>Lampyridae</taxon>
        <taxon>Luciolinae</taxon>
        <taxon>Aquatica</taxon>
    </lineage>
</organism>
<feature type="transmembrane region" description="Helical" evidence="1">
    <location>
        <begin position="547"/>
        <end position="569"/>
    </location>
</feature>
<dbReference type="CDD" id="cd17352">
    <property type="entry name" value="MFS_MCT_SLC16"/>
    <property type="match status" value="1"/>
</dbReference>
<dbReference type="GO" id="GO:0008028">
    <property type="term" value="F:monocarboxylic acid transmembrane transporter activity"/>
    <property type="evidence" value="ECO:0007669"/>
    <property type="project" value="TreeGrafter"/>
</dbReference>
<evidence type="ECO:0000313" key="2">
    <source>
        <dbReference type="EMBL" id="KAK4883020.1"/>
    </source>
</evidence>
<dbReference type="InterPro" id="IPR011701">
    <property type="entry name" value="MFS"/>
</dbReference>
<dbReference type="InterPro" id="IPR036259">
    <property type="entry name" value="MFS_trans_sf"/>
</dbReference>
<dbReference type="Proteomes" id="UP001353858">
    <property type="component" value="Unassembled WGS sequence"/>
</dbReference>
<protein>
    <submittedName>
        <fullName evidence="2">Uncharacterized protein</fullName>
    </submittedName>
</protein>
<evidence type="ECO:0000313" key="3">
    <source>
        <dbReference type="Proteomes" id="UP001353858"/>
    </source>
</evidence>
<feature type="transmembrane region" description="Helical" evidence="1">
    <location>
        <begin position="149"/>
        <end position="179"/>
    </location>
</feature>
<dbReference type="PANTHER" id="PTHR11360">
    <property type="entry name" value="MONOCARBOXYLATE TRANSPORTER"/>
    <property type="match status" value="1"/>
</dbReference>
<feature type="transmembrane region" description="Helical" evidence="1">
    <location>
        <begin position="191"/>
        <end position="212"/>
    </location>
</feature>
<evidence type="ECO:0000256" key="1">
    <source>
        <dbReference type="SAM" id="Phobius"/>
    </source>
</evidence>
<feature type="transmembrane region" description="Helical" evidence="1">
    <location>
        <begin position="58"/>
        <end position="84"/>
    </location>
</feature>
<feature type="transmembrane region" description="Helical" evidence="1">
    <location>
        <begin position="608"/>
        <end position="627"/>
    </location>
</feature>
<dbReference type="Pfam" id="PF07690">
    <property type="entry name" value="MFS_1"/>
    <property type="match status" value="2"/>
</dbReference>
<dbReference type="PANTHER" id="PTHR11360:SF238">
    <property type="entry name" value="SD10469P"/>
    <property type="match status" value="1"/>
</dbReference>
<dbReference type="AlphaFoldDB" id="A0AAN7SS84"/>
<keyword evidence="3" id="KW-1185">Reference proteome</keyword>
<keyword evidence="1" id="KW-0812">Transmembrane</keyword>
<comment type="caution">
    <text evidence="2">The sequence shown here is derived from an EMBL/GenBank/DDBJ whole genome shotgun (WGS) entry which is preliminary data.</text>
</comment>
<feature type="transmembrane region" description="Helical" evidence="1">
    <location>
        <begin position="123"/>
        <end position="143"/>
    </location>
</feature>